<reference evidence="3" key="1">
    <citation type="submission" date="2017-03" db="EMBL/GenBank/DDBJ databases">
        <authorList>
            <person name="Rodrigo-Torres L."/>
            <person name="Arahal R.D."/>
            <person name="Lucena T."/>
        </authorList>
    </citation>
    <scope>NUCLEOTIDE SEQUENCE [LARGE SCALE GENOMIC DNA]</scope>
    <source>
        <strain evidence="3">CECT 8411</strain>
    </source>
</reference>
<sequence>MIGYVTLGTNNFEVALKFYDALFSSVGANRLWKHGDMAAWGRSRAEPALCLACPFNGEPASVGNGVMVALKMTNRKAVDTLHAKCLELGGTDEGPPGPRGDHGFYGGYFRDLDGNKLNAYVAA</sequence>
<dbReference type="PANTHER" id="PTHR35006:SF2">
    <property type="entry name" value="GLYOXALASE FAMILY PROTEIN (AFU_ORTHOLOGUE AFUA_5G14830)"/>
    <property type="match status" value="1"/>
</dbReference>
<dbReference type="Gene3D" id="3.10.180.10">
    <property type="entry name" value="2,3-Dihydroxybiphenyl 1,2-Dioxygenase, domain 1"/>
    <property type="match status" value="1"/>
</dbReference>
<evidence type="ECO:0000313" key="2">
    <source>
        <dbReference type="EMBL" id="SLN76631.1"/>
    </source>
</evidence>
<dbReference type="EMBL" id="FWFP01000019">
    <property type="protein sequence ID" value="SLN76631.1"/>
    <property type="molecule type" value="Genomic_DNA"/>
</dbReference>
<protein>
    <submittedName>
        <fullName evidence="2">Glyoxalase-like domain protein</fullName>
    </submittedName>
</protein>
<feature type="domain" description="VOC" evidence="1">
    <location>
        <begin position="1"/>
        <end position="122"/>
    </location>
</feature>
<dbReference type="SUPFAM" id="SSF54593">
    <property type="entry name" value="Glyoxalase/Bleomycin resistance protein/Dihydroxybiphenyl dioxygenase"/>
    <property type="match status" value="1"/>
</dbReference>
<evidence type="ECO:0000259" key="1">
    <source>
        <dbReference type="PROSITE" id="PS51819"/>
    </source>
</evidence>
<dbReference type="Proteomes" id="UP000193778">
    <property type="component" value="Unassembled WGS sequence"/>
</dbReference>
<evidence type="ECO:0000313" key="3">
    <source>
        <dbReference type="Proteomes" id="UP000193778"/>
    </source>
</evidence>
<dbReference type="AlphaFoldDB" id="A0A1X7AFB2"/>
<accession>A0A1X7AFB2</accession>
<gene>
    <name evidence="2" type="ORF">RUM8411_04448</name>
</gene>
<dbReference type="PROSITE" id="PS51819">
    <property type="entry name" value="VOC"/>
    <property type="match status" value="1"/>
</dbReference>
<dbReference type="InterPro" id="IPR037523">
    <property type="entry name" value="VOC_core"/>
</dbReference>
<dbReference type="OrthoDB" id="9807407at2"/>
<dbReference type="CDD" id="cd07262">
    <property type="entry name" value="VOC_like"/>
    <property type="match status" value="1"/>
</dbReference>
<dbReference type="InterPro" id="IPR029068">
    <property type="entry name" value="Glyas_Bleomycin-R_OHBP_Dase"/>
</dbReference>
<dbReference type="RefSeq" id="WP_085824870.1">
    <property type="nucleotide sequence ID" value="NZ_FWFP01000019.1"/>
</dbReference>
<proteinExistence type="predicted"/>
<organism evidence="2 3">
    <name type="scientific">Ruegeria meonggei</name>
    <dbReference type="NCBI Taxonomy" id="1446476"/>
    <lineage>
        <taxon>Bacteria</taxon>
        <taxon>Pseudomonadati</taxon>
        <taxon>Pseudomonadota</taxon>
        <taxon>Alphaproteobacteria</taxon>
        <taxon>Rhodobacterales</taxon>
        <taxon>Roseobacteraceae</taxon>
        <taxon>Ruegeria</taxon>
    </lineage>
</organism>
<keyword evidence="3" id="KW-1185">Reference proteome</keyword>
<dbReference type="PANTHER" id="PTHR35006">
    <property type="entry name" value="GLYOXALASE FAMILY PROTEIN (AFU_ORTHOLOGUE AFUA_5G14830)"/>
    <property type="match status" value="1"/>
</dbReference>
<name>A0A1X7AFB2_9RHOB</name>